<dbReference type="PANTHER" id="PTHR35896">
    <property type="entry name" value="IG-LIKE DOMAIN-CONTAINING PROTEIN"/>
    <property type="match status" value="1"/>
</dbReference>
<feature type="region of interest" description="Disordered" evidence="1">
    <location>
        <begin position="1"/>
        <end position="65"/>
    </location>
</feature>
<dbReference type="STRING" id="1330021.A0A367L656"/>
<sequence length="249" mass="27968">MSSLHLQQTRASHSSFKPDHESRKSSIDVGEVNNNNNNNSSTDSQQETKAFLTPPDDDDHHHPDRPSNIFRRLLQGVTLLLSLGLSLAAYDLYRTATASQLDDAGPCGADPLTARSKACLFDPIAMAWLPDRCHDFELTREFLEAEHWQYWTDSGGGRAISLANVYQGLHSALFVNEAYLRHRCVFAWRKIHRAIINDTAVDGYVTDWDGILECEKLFDVGSGSHDEMLYEVKVKYPTCTDQKPVEGEA</sequence>
<evidence type="ECO:0000313" key="3">
    <source>
        <dbReference type="Proteomes" id="UP000253664"/>
    </source>
</evidence>
<organism evidence="2 3">
    <name type="scientific">Ophiocordyceps polyrhachis-furcata BCC 54312</name>
    <dbReference type="NCBI Taxonomy" id="1330021"/>
    <lineage>
        <taxon>Eukaryota</taxon>
        <taxon>Fungi</taxon>
        <taxon>Dikarya</taxon>
        <taxon>Ascomycota</taxon>
        <taxon>Pezizomycotina</taxon>
        <taxon>Sordariomycetes</taxon>
        <taxon>Hypocreomycetidae</taxon>
        <taxon>Hypocreales</taxon>
        <taxon>Ophiocordycipitaceae</taxon>
        <taxon>Ophiocordyceps</taxon>
    </lineage>
</organism>
<protein>
    <submittedName>
        <fullName evidence="2">Uncharacterized protein</fullName>
    </submittedName>
</protein>
<evidence type="ECO:0000256" key="1">
    <source>
        <dbReference type="SAM" id="MobiDB-lite"/>
    </source>
</evidence>
<proteinExistence type="predicted"/>
<dbReference type="EMBL" id="LKCN02000013">
    <property type="protein sequence ID" value="RCI09915.1"/>
    <property type="molecule type" value="Genomic_DNA"/>
</dbReference>
<feature type="compositionally biased region" description="Polar residues" evidence="1">
    <location>
        <begin position="1"/>
        <end position="15"/>
    </location>
</feature>
<name>A0A367L656_9HYPO</name>
<feature type="compositionally biased region" description="Basic and acidic residues" evidence="1">
    <location>
        <begin position="16"/>
        <end position="26"/>
    </location>
</feature>
<keyword evidence="3" id="KW-1185">Reference proteome</keyword>
<dbReference type="Proteomes" id="UP000253664">
    <property type="component" value="Unassembled WGS sequence"/>
</dbReference>
<evidence type="ECO:0000313" key="2">
    <source>
        <dbReference type="EMBL" id="RCI09915.1"/>
    </source>
</evidence>
<reference evidence="2 3" key="1">
    <citation type="journal article" date="2015" name="BMC Genomics">
        <title>Insights from the genome of Ophiocordyceps polyrhachis-furcata to pathogenicity and host specificity in insect fungi.</title>
        <authorList>
            <person name="Wichadakul D."/>
            <person name="Kobmoo N."/>
            <person name="Ingsriswang S."/>
            <person name="Tangphatsornruang S."/>
            <person name="Chantasingh D."/>
            <person name="Luangsa-ard J.J."/>
            <person name="Eurwilaichitr L."/>
        </authorList>
    </citation>
    <scope>NUCLEOTIDE SEQUENCE [LARGE SCALE GENOMIC DNA]</scope>
    <source>
        <strain evidence="2 3">BCC 54312</strain>
    </source>
</reference>
<gene>
    <name evidence="2" type="ORF">L249_8393</name>
</gene>
<dbReference type="PANTHER" id="PTHR35896:SF3">
    <property type="entry name" value="MAJOR FACILITATOR SUPERFAMILY TRANSPORTER"/>
    <property type="match status" value="1"/>
</dbReference>
<dbReference type="InterPro" id="IPR053008">
    <property type="entry name" value="Phomopsin_biosynth_assoc"/>
</dbReference>
<dbReference type="OrthoDB" id="3501153at2759"/>
<comment type="caution">
    <text evidence="2">The sequence shown here is derived from an EMBL/GenBank/DDBJ whole genome shotgun (WGS) entry which is preliminary data.</text>
</comment>
<accession>A0A367L656</accession>
<dbReference type="AlphaFoldDB" id="A0A367L656"/>